<dbReference type="OrthoDB" id="9811366at2"/>
<dbReference type="EMBL" id="PGFG01000001">
    <property type="protein sequence ID" value="PJJ76249.1"/>
    <property type="molecule type" value="Genomic_DNA"/>
</dbReference>
<dbReference type="AlphaFoldDB" id="A0A2M9CWJ0"/>
<dbReference type="Proteomes" id="UP000230000">
    <property type="component" value="Unassembled WGS sequence"/>
</dbReference>
<keyword evidence="3" id="KW-1185">Reference proteome</keyword>
<dbReference type="RefSeq" id="WP_100314762.1">
    <property type="nucleotide sequence ID" value="NZ_PGFG01000001.1"/>
</dbReference>
<dbReference type="NCBIfam" id="TIGR02174">
    <property type="entry name" value="CXXU_selWTH"/>
    <property type="match status" value="1"/>
</dbReference>
<accession>A0A2M9CWJ0</accession>
<protein>
    <submittedName>
        <fullName evidence="2">Selenoprotein W-related protein</fullName>
    </submittedName>
</protein>
<gene>
    <name evidence="2" type="ORF">BXY57_1858</name>
</gene>
<sequence length="91" mass="10648">MKHTLTIEYCPRCAWLLRAAWMAQEMLTTFQDELKSVTLVPSETGGTYQIRVDDVLIFDRKQEDGFPEIKILKQRVRDQINPQRSLGHADR</sequence>
<reference evidence="2 3" key="1">
    <citation type="submission" date="2017-11" db="EMBL/GenBank/DDBJ databases">
        <title>Genomic Encyclopedia of Archaeal and Bacterial Type Strains, Phase II (KMG-II): From Individual Species to Whole Genera.</title>
        <authorList>
            <person name="Goeker M."/>
        </authorList>
    </citation>
    <scope>NUCLEOTIDE SEQUENCE [LARGE SCALE GENOMIC DNA]</scope>
    <source>
        <strain evidence="2 3">DSM 27268</strain>
    </source>
</reference>
<dbReference type="InterPro" id="IPR011893">
    <property type="entry name" value="Selenoprotein_Rdx-typ"/>
</dbReference>
<dbReference type="SUPFAM" id="SSF52833">
    <property type="entry name" value="Thioredoxin-like"/>
    <property type="match status" value="1"/>
</dbReference>
<evidence type="ECO:0000313" key="2">
    <source>
        <dbReference type="EMBL" id="PJJ76249.1"/>
    </source>
</evidence>
<comment type="caution">
    <text evidence="2">The sequence shown here is derived from an EMBL/GenBank/DDBJ whole genome shotgun (WGS) entry which is preliminary data.</text>
</comment>
<dbReference type="Pfam" id="PF10262">
    <property type="entry name" value="Rdx"/>
    <property type="match status" value="1"/>
</dbReference>
<name>A0A2M9CWJ0_9BACT</name>
<dbReference type="Gene3D" id="3.40.30.10">
    <property type="entry name" value="Glutaredoxin"/>
    <property type="match status" value="1"/>
</dbReference>
<proteinExistence type="predicted"/>
<evidence type="ECO:0000313" key="3">
    <source>
        <dbReference type="Proteomes" id="UP000230000"/>
    </source>
</evidence>
<keyword evidence="1" id="KW-0676">Redox-active center</keyword>
<dbReference type="InterPro" id="IPR036249">
    <property type="entry name" value="Thioredoxin-like_sf"/>
</dbReference>
<evidence type="ECO:0000256" key="1">
    <source>
        <dbReference type="ARBA" id="ARBA00023284"/>
    </source>
</evidence>
<dbReference type="PANTHER" id="PTHR36417:SF2">
    <property type="entry name" value="SELENOPROTEIN DOMAIN PROTEIN (AFU_ORTHOLOGUE AFUA_1G05220)"/>
    <property type="match status" value="1"/>
</dbReference>
<dbReference type="PANTHER" id="PTHR36417">
    <property type="entry name" value="SELENOPROTEIN DOMAIN PROTEIN (AFU_ORTHOLOGUE AFUA_1G05220)"/>
    <property type="match status" value="1"/>
</dbReference>
<organism evidence="2 3">
    <name type="scientific">Thermoflavifilum aggregans</name>
    <dbReference type="NCBI Taxonomy" id="454188"/>
    <lineage>
        <taxon>Bacteria</taxon>
        <taxon>Pseudomonadati</taxon>
        <taxon>Bacteroidota</taxon>
        <taxon>Chitinophagia</taxon>
        <taxon>Chitinophagales</taxon>
        <taxon>Chitinophagaceae</taxon>
        <taxon>Thermoflavifilum</taxon>
    </lineage>
</organism>